<dbReference type="Pfam" id="PF03692">
    <property type="entry name" value="CxxCxxCC"/>
    <property type="match status" value="1"/>
</dbReference>
<dbReference type="AlphaFoldDB" id="A0A3N1Y7N8"/>
<organism evidence="1 2">
    <name type="scientific">Inmirania thermothiophila</name>
    <dbReference type="NCBI Taxonomy" id="1750597"/>
    <lineage>
        <taxon>Bacteria</taxon>
        <taxon>Pseudomonadati</taxon>
        <taxon>Pseudomonadota</taxon>
        <taxon>Gammaproteobacteria</taxon>
        <taxon>Chromatiales</taxon>
        <taxon>Ectothiorhodospiraceae</taxon>
        <taxon>Inmirania</taxon>
    </lineage>
</organism>
<evidence type="ECO:0000313" key="2">
    <source>
        <dbReference type="Proteomes" id="UP000276634"/>
    </source>
</evidence>
<evidence type="ECO:0000313" key="1">
    <source>
        <dbReference type="EMBL" id="ROR34531.1"/>
    </source>
</evidence>
<dbReference type="InterPro" id="IPR005358">
    <property type="entry name" value="Puta_zinc/iron-chelating_dom"/>
</dbReference>
<accession>A0A3N1Y7N8</accession>
<keyword evidence="2" id="KW-1185">Reference proteome</keyword>
<protein>
    <submittedName>
        <fullName evidence="1">Uncharacterized protein</fullName>
    </submittedName>
</protein>
<comment type="caution">
    <text evidence="1">The sequence shown here is derived from an EMBL/GenBank/DDBJ whole genome shotgun (WGS) entry which is preliminary data.</text>
</comment>
<dbReference type="RefSeq" id="WP_123399791.1">
    <property type="nucleotide sequence ID" value="NZ_RJVI01000001.1"/>
</dbReference>
<dbReference type="EMBL" id="RJVI01000001">
    <property type="protein sequence ID" value="ROR34531.1"/>
    <property type="molecule type" value="Genomic_DNA"/>
</dbReference>
<sequence length="282" mass="32246">MSDIRRTGAIDNPVVPVQLRGDSRLQFRCRQGIDCWNACCSNIDFALTPYDILRMARRLGLTTGEFLATFTFPYEMDADGLPGVKLRTRDDRPACLFMADEGCTIYEDRPTACRYYPLALLSMRKAGEARDEAHYALVREAHCHGHQEPRELAIDAYRAEQGLEPYDRLARGWRRLLLKKRSAGPALGRPPKRTYDFFFMVCYDLDRFRAFVASEGFRRTYDLDPVFLQRLAREDETLLEFGYRLLRQVLFGEATIPLTAEAKARREARAQREAAPAGDAAG</sequence>
<name>A0A3N1Y7N8_9GAMM</name>
<dbReference type="Proteomes" id="UP000276634">
    <property type="component" value="Unassembled WGS sequence"/>
</dbReference>
<dbReference type="PANTHER" id="PTHR35866">
    <property type="entry name" value="PUTATIVE-RELATED"/>
    <property type="match status" value="1"/>
</dbReference>
<dbReference type="PANTHER" id="PTHR35866:SF1">
    <property type="entry name" value="YKGJ FAMILY CYSTEINE CLUSTER PROTEIN"/>
    <property type="match status" value="1"/>
</dbReference>
<gene>
    <name evidence="1" type="ORF">EDC57_0429</name>
</gene>
<reference evidence="1 2" key="1">
    <citation type="submission" date="2018-11" db="EMBL/GenBank/DDBJ databases">
        <title>Genomic Encyclopedia of Type Strains, Phase IV (KMG-IV): sequencing the most valuable type-strain genomes for metagenomic binning, comparative biology and taxonomic classification.</title>
        <authorList>
            <person name="Goeker M."/>
        </authorList>
    </citation>
    <scope>NUCLEOTIDE SEQUENCE [LARGE SCALE GENOMIC DNA]</scope>
    <source>
        <strain evidence="1 2">DSM 100275</strain>
    </source>
</reference>
<dbReference type="OrthoDB" id="9810361at2"/>
<proteinExistence type="predicted"/>